<evidence type="ECO:0000313" key="4">
    <source>
        <dbReference type="Proteomes" id="UP000199220"/>
    </source>
</evidence>
<organism evidence="3 4">
    <name type="scientific">Ruania alba</name>
    <dbReference type="NCBI Taxonomy" id="648782"/>
    <lineage>
        <taxon>Bacteria</taxon>
        <taxon>Bacillati</taxon>
        <taxon>Actinomycetota</taxon>
        <taxon>Actinomycetes</taxon>
        <taxon>Micrococcales</taxon>
        <taxon>Ruaniaceae</taxon>
        <taxon>Ruania</taxon>
    </lineage>
</organism>
<dbReference type="Pfam" id="PF02786">
    <property type="entry name" value="CPSase_L_D2"/>
    <property type="match status" value="1"/>
</dbReference>
<reference evidence="4" key="1">
    <citation type="submission" date="2016-10" db="EMBL/GenBank/DDBJ databases">
        <authorList>
            <person name="Varghese N."/>
            <person name="Submissions S."/>
        </authorList>
    </citation>
    <scope>NUCLEOTIDE SEQUENCE [LARGE SCALE GENOMIC DNA]</scope>
    <source>
        <strain evidence="4">DSM 21368</strain>
    </source>
</reference>
<keyword evidence="1" id="KW-0067">ATP-binding</keyword>
<dbReference type="GO" id="GO:0016874">
    <property type="term" value="F:ligase activity"/>
    <property type="evidence" value="ECO:0007669"/>
    <property type="project" value="UniProtKB-KW"/>
</dbReference>
<gene>
    <name evidence="3" type="ORF">SAMN04488554_1382</name>
</gene>
<evidence type="ECO:0000313" key="3">
    <source>
        <dbReference type="EMBL" id="SEE04449.1"/>
    </source>
</evidence>
<keyword evidence="1" id="KW-0547">Nucleotide-binding</keyword>
<dbReference type="Gene3D" id="3.30.470.20">
    <property type="entry name" value="ATP-grasp fold, B domain"/>
    <property type="match status" value="1"/>
</dbReference>
<dbReference type="Gene3D" id="3.30.1490.20">
    <property type="entry name" value="ATP-grasp fold, A domain"/>
    <property type="match status" value="1"/>
</dbReference>
<dbReference type="InterPro" id="IPR013815">
    <property type="entry name" value="ATP_grasp_subdomain_1"/>
</dbReference>
<name>A0A1H5FM24_9MICO</name>
<evidence type="ECO:0000256" key="1">
    <source>
        <dbReference type="PROSITE-ProRule" id="PRU00409"/>
    </source>
</evidence>
<evidence type="ECO:0000259" key="2">
    <source>
        <dbReference type="PROSITE" id="PS50975"/>
    </source>
</evidence>
<dbReference type="Proteomes" id="UP000199220">
    <property type="component" value="Unassembled WGS sequence"/>
</dbReference>
<dbReference type="EMBL" id="FNTX01000001">
    <property type="protein sequence ID" value="SEE04449.1"/>
    <property type="molecule type" value="Genomic_DNA"/>
</dbReference>
<accession>A0A1H5FM24</accession>
<proteinExistence type="predicted"/>
<dbReference type="InterPro" id="IPR005479">
    <property type="entry name" value="CPAse_ATP-bd"/>
</dbReference>
<dbReference type="AlphaFoldDB" id="A0A1H5FM24"/>
<keyword evidence="4" id="KW-1185">Reference proteome</keyword>
<dbReference type="GO" id="GO:0046872">
    <property type="term" value="F:metal ion binding"/>
    <property type="evidence" value="ECO:0007669"/>
    <property type="project" value="InterPro"/>
</dbReference>
<feature type="domain" description="ATP-grasp" evidence="2">
    <location>
        <begin position="123"/>
        <end position="326"/>
    </location>
</feature>
<protein>
    <submittedName>
        <fullName evidence="3">D-aspartate ligase</fullName>
    </submittedName>
</protein>
<dbReference type="RefSeq" id="WP_139177645.1">
    <property type="nucleotide sequence ID" value="NZ_FNTX01000001.1"/>
</dbReference>
<dbReference type="OrthoDB" id="5420347at2"/>
<dbReference type="SUPFAM" id="SSF56059">
    <property type="entry name" value="Glutathione synthetase ATP-binding domain-like"/>
    <property type="match status" value="1"/>
</dbReference>
<dbReference type="STRING" id="648782.SAMN04488554_1382"/>
<dbReference type="InterPro" id="IPR011761">
    <property type="entry name" value="ATP-grasp"/>
</dbReference>
<dbReference type="GO" id="GO:0005524">
    <property type="term" value="F:ATP binding"/>
    <property type="evidence" value="ECO:0007669"/>
    <property type="project" value="UniProtKB-UniRule"/>
</dbReference>
<dbReference type="PROSITE" id="PS50975">
    <property type="entry name" value="ATP_GRASP"/>
    <property type="match status" value="1"/>
</dbReference>
<sequence length="413" mass="45988">MRPTALCPVLLGTDLGIYAMARSFHEAYGVHSVVVSEQPRGPINDSAIVQNIFTGADATDEDTLSALDRIAADHPDEVRVLVVNSDHQLAFVMRHRARLEAQYVLPFAAEEVVNRLADKRAMNAVLAELAIPAPRTVEVTALPRDEQAWRDACAELSFPIVMKPFAGAEFEELHFTGRRKVYQLSDADALVTELDRIAAAGYGGTMLLQELIPGDDTANRVVNCYRDSRGELTMAASGHVLLAMHQPTFIGNSAVIMVDYDAALIDAVRRVLDAVNYRGFASVDFKVDPRDGIARLLDINPRPGRSHYYANVGGASTARSLVADFVLDEALPTQEARAPGVYAYIPPFVLRRYVRDADLYRRARDVLRRRKAVHPLDYAADRNPRRWLYRILAQVNQLRALRTYYPRPTDSGF</sequence>
<keyword evidence="3" id="KW-0436">Ligase</keyword>